<dbReference type="EC" id="1.6.5.11" evidence="9"/>
<feature type="transmembrane region" description="Helical" evidence="7">
    <location>
        <begin position="208"/>
        <end position="226"/>
    </location>
</feature>
<feature type="transmembrane region" description="Helical" evidence="7">
    <location>
        <begin position="116"/>
        <end position="132"/>
    </location>
</feature>
<feature type="transmembrane region" description="Helical" evidence="7">
    <location>
        <begin position="274"/>
        <end position="296"/>
    </location>
</feature>
<sequence length="503" mass="55217">MTDWPILSTVTFLPLVGVVLLLLMNGDTPSGRRNVLNISLLTTVATFVVSLFIWIGFDNANPGFQMVENHPWLGTGIAYHLGVDGISMLFVVLTAFLMPFCVLASWTSVQKRIKEYMIAFLILEVMMIGVFVSLDIVLFYVFFEAGLIPMFIIIGVWGGKDRVYASYKFFLYTLLGSVLMMLAIMAMYWDAGTTDIPALLAHKFPPHLQMVLWLAFFASFAVKMPMWPVHTWLPDAHVQAPTAGSVILAGIMLKLGGYGFIRFSLAMFPLASDYFAPAVFALSVIAIIYTSLVALMQEDMKKLIAYSSIAHMGYVTMGIFAANTQGLQGAVFQMISHGFVSSALFLCVGVIYDRMHTREIAAYGGLANNMPKYALAFMIFTMANVGLPGTSGFIGEFLTLIGAFRANSWVALFAATGVILSAAYALWLYRRVVFGALDKESLKALLDLSFREKVTLYPLIALTILFGVYPAPIFDVTTASVDALLNNYTAALQAAQNVALLVN</sequence>
<feature type="transmembrane region" description="Helical" evidence="7">
    <location>
        <begin position="138"/>
        <end position="157"/>
    </location>
</feature>
<dbReference type="NCBIfam" id="NF004501">
    <property type="entry name" value="PRK05846.1-5"/>
    <property type="match status" value="1"/>
</dbReference>
<evidence type="ECO:0000259" key="8">
    <source>
        <dbReference type="Pfam" id="PF00361"/>
    </source>
</evidence>
<keyword evidence="3 6" id="KW-0812">Transmembrane</keyword>
<feature type="domain" description="NADH:quinone oxidoreductase/Mrp antiporter transmembrane" evidence="8">
    <location>
        <begin position="133"/>
        <end position="418"/>
    </location>
</feature>
<dbReference type="NCBIfam" id="TIGR01972">
    <property type="entry name" value="NDH_I_M"/>
    <property type="match status" value="1"/>
</dbReference>
<dbReference type="EMBL" id="WPHU01000008">
    <property type="protein sequence ID" value="MVA58394.1"/>
    <property type="molecule type" value="Genomic_DNA"/>
</dbReference>
<evidence type="ECO:0000256" key="6">
    <source>
        <dbReference type="RuleBase" id="RU000320"/>
    </source>
</evidence>
<feature type="transmembrane region" description="Helical" evidence="7">
    <location>
        <begin position="169"/>
        <end position="188"/>
    </location>
</feature>
<dbReference type="RefSeq" id="WP_156592206.1">
    <property type="nucleotide sequence ID" value="NZ_WPHU01000008.1"/>
</dbReference>
<dbReference type="GO" id="GO:0012505">
    <property type="term" value="C:endomembrane system"/>
    <property type="evidence" value="ECO:0007669"/>
    <property type="project" value="UniProtKB-SubCell"/>
</dbReference>
<protein>
    <submittedName>
        <fullName evidence="9">NADH-quinone oxidoreductase subunit M</fullName>
        <ecNumber evidence="9">1.6.5.11</ecNumber>
    </submittedName>
</protein>
<dbReference type="NCBIfam" id="NF004499">
    <property type="entry name" value="PRK05846.1-3"/>
    <property type="match status" value="1"/>
</dbReference>
<keyword evidence="4 7" id="KW-1133">Transmembrane helix</keyword>
<dbReference type="PANTHER" id="PTHR43507:SF1">
    <property type="entry name" value="NADH-UBIQUINONE OXIDOREDUCTASE CHAIN 4"/>
    <property type="match status" value="1"/>
</dbReference>
<evidence type="ECO:0000313" key="10">
    <source>
        <dbReference type="Proteomes" id="UP000440716"/>
    </source>
</evidence>
<comment type="subcellular location">
    <subcellularLocation>
        <location evidence="1">Endomembrane system</location>
        <topology evidence="1">Multi-pass membrane protein</topology>
    </subcellularLocation>
    <subcellularLocation>
        <location evidence="6">Membrane</location>
        <topology evidence="6">Multi-pass membrane protein</topology>
    </subcellularLocation>
</comment>
<dbReference type="PRINTS" id="PR01437">
    <property type="entry name" value="NUOXDRDTASE4"/>
</dbReference>
<dbReference type="Pfam" id="PF00361">
    <property type="entry name" value="Proton_antipo_M"/>
    <property type="match status" value="1"/>
</dbReference>
<dbReference type="InterPro" id="IPR001750">
    <property type="entry name" value="ND/Mrp_TM"/>
</dbReference>
<accession>A0A7K1RK41</accession>
<feature type="transmembrane region" description="Helical" evidence="7">
    <location>
        <begin position="406"/>
        <end position="429"/>
    </location>
</feature>
<comment type="caution">
    <text evidence="9">The sequence shown here is derived from an EMBL/GenBank/DDBJ whole genome shotgun (WGS) entry which is preliminary data.</text>
</comment>
<dbReference type="InterPro" id="IPR010227">
    <property type="entry name" value="NADH_Q_OxRdtase_chainM/4"/>
</dbReference>
<feature type="transmembrane region" description="Helical" evidence="7">
    <location>
        <begin position="303"/>
        <end position="322"/>
    </location>
</feature>
<dbReference type="GO" id="GO:0015990">
    <property type="term" value="P:electron transport coupled proton transport"/>
    <property type="evidence" value="ECO:0007669"/>
    <property type="project" value="TreeGrafter"/>
</dbReference>
<name>A0A7K1RK41_AGRVI</name>
<evidence type="ECO:0000313" key="9">
    <source>
        <dbReference type="EMBL" id="MVA58394.1"/>
    </source>
</evidence>
<keyword evidence="9" id="KW-0560">Oxidoreductase</keyword>
<dbReference type="GO" id="GO:0008137">
    <property type="term" value="F:NADH dehydrogenase (ubiquinone) activity"/>
    <property type="evidence" value="ECO:0007669"/>
    <property type="project" value="InterPro"/>
</dbReference>
<dbReference type="GO" id="GO:0048039">
    <property type="term" value="F:ubiquinone binding"/>
    <property type="evidence" value="ECO:0007669"/>
    <property type="project" value="TreeGrafter"/>
</dbReference>
<dbReference type="GO" id="GO:0042773">
    <property type="term" value="P:ATP synthesis coupled electron transport"/>
    <property type="evidence" value="ECO:0007669"/>
    <property type="project" value="InterPro"/>
</dbReference>
<feature type="transmembrane region" description="Helical" evidence="7">
    <location>
        <begin position="35"/>
        <end position="57"/>
    </location>
</feature>
<evidence type="ECO:0000256" key="4">
    <source>
        <dbReference type="ARBA" id="ARBA00022989"/>
    </source>
</evidence>
<dbReference type="InterPro" id="IPR003918">
    <property type="entry name" value="NADH_UbQ_OxRdtase"/>
</dbReference>
<feature type="transmembrane region" description="Helical" evidence="7">
    <location>
        <begin position="246"/>
        <end position="268"/>
    </location>
</feature>
<proteinExistence type="inferred from homology"/>
<feature type="transmembrane region" description="Helical" evidence="7">
    <location>
        <begin position="6"/>
        <end position="23"/>
    </location>
</feature>
<evidence type="ECO:0000256" key="3">
    <source>
        <dbReference type="ARBA" id="ARBA00022692"/>
    </source>
</evidence>
<feature type="transmembrane region" description="Helical" evidence="7">
    <location>
        <begin position="77"/>
        <end position="104"/>
    </location>
</feature>
<dbReference type="Proteomes" id="UP000440716">
    <property type="component" value="Unassembled WGS sequence"/>
</dbReference>
<dbReference type="PANTHER" id="PTHR43507">
    <property type="entry name" value="NADH-UBIQUINONE OXIDOREDUCTASE CHAIN 4"/>
    <property type="match status" value="1"/>
</dbReference>
<gene>
    <name evidence="9" type="ORF">GOZ88_20010</name>
</gene>
<evidence type="ECO:0000256" key="5">
    <source>
        <dbReference type="ARBA" id="ARBA00023136"/>
    </source>
</evidence>
<keyword evidence="5 7" id="KW-0472">Membrane</keyword>
<reference evidence="9 10" key="1">
    <citation type="submission" date="2019-12" db="EMBL/GenBank/DDBJ databases">
        <title>Whole-genome sequencing of Allorhizobium vitis.</title>
        <authorList>
            <person name="Gan H.M."/>
            <person name="Szegedi E."/>
            <person name="Burr T."/>
            <person name="Savka M.A."/>
        </authorList>
    </citation>
    <scope>NUCLEOTIDE SEQUENCE [LARGE SCALE GENOMIC DNA]</scope>
    <source>
        <strain evidence="9 10">CG415</strain>
    </source>
</reference>
<comment type="similarity">
    <text evidence="2">Belongs to the complex I subunit 4 family.</text>
</comment>
<dbReference type="GO" id="GO:0016020">
    <property type="term" value="C:membrane"/>
    <property type="evidence" value="ECO:0007669"/>
    <property type="project" value="UniProtKB-SubCell"/>
</dbReference>
<feature type="transmembrane region" description="Helical" evidence="7">
    <location>
        <begin position="334"/>
        <end position="352"/>
    </location>
</feature>
<evidence type="ECO:0000256" key="7">
    <source>
        <dbReference type="SAM" id="Phobius"/>
    </source>
</evidence>
<organism evidence="9 10">
    <name type="scientific">Agrobacterium vitis</name>
    <name type="common">Rhizobium vitis</name>
    <dbReference type="NCBI Taxonomy" id="373"/>
    <lineage>
        <taxon>Bacteria</taxon>
        <taxon>Pseudomonadati</taxon>
        <taxon>Pseudomonadota</taxon>
        <taxon>Alphaproteobacteria</taxon>
        <taxon>Hyphomicrobiales</taxon>
        <taxon>Rhizobiaceae</taxon>
        <taxon>Rhizobium/Agrobacterium group</taxon>
        <taxon>Agrobacterium</taxon>
    </lineage>
</organism>
<dbReference type="GO" id="GO:0003954">
    <property type="term" value="F:NADH dehydrogenase activity"/>
    <property type="evidence" value="ECO:0007669"/>
    <property type="project" value="TreeGrafter"/>
</dbReference>
<dbReference type="AlphaFoldDB" id="A0A7K1RK41"/>
<feature type="transmembrane region" description="Helical" evidence="7">
    <location>
        <begin position="373"/>
        <end position="394"/>
    </location>
</feature>
<evidence type="ECO:0000256" key="1">
    <source>
        <dbReference type="ARBA" id="ARBA00004127"/>
    </source>
</evidence>
<feature type="transmembrane region" description="Helical" evidence="7">
    <location>
        <begin position="454"/>
        <end position="474"/>
    </location>
</feature>
<evidence type="ECO:0000256" key="2">
    <source>
        <dbReference type="ARBA" id="ARBA00009025"/>
    </source>
</evidence>